<organism evidence="2 3">
    <name type="scientific">Bacteroides coprosuis DSM 18011</name>
    <dbReference type="NCBI Taxonomy" id="679937"/>
    <lineage>
        <taxon>Bacteria</taxon>
        <taxon>Pseudomonadati</taxon>
        <taxon>Bacteroidota</taxon>
        <taxon>Bacteroidia</taxon>
        <taxon>Bacteroidales</taxon>
        <taxon>Bacteroidaceae</taxon>
        <taxon>Bacteroides</taxon>
    </lineage>
</organism>
<protein>
    <submittedName>
        <fullName evidence="2">Peptidase M50</fullName>
    </submittedName>
</protein>
<dbReference type="OrthoDB" id="9759690at2"/>
<proteinExistence type="predicted"/>
<feature type="transmembrane region" description="Helical" evidence="1">
    <location>
        <begin position="118"/>
        <end position="138"/>
    </location>
</feature>
<feature type="transmembrane region" description="Helical" evidence="1">
    <location>
        <begin position="187"/>
        <end position="206"/>
    </location>
</feature>
<keyword evidence="1" id="KW-1133">Transmembrane helix</keyword>
<reference evidence="2 3" key="1">
    <citation type="journal article" date="2011" name="Stand. Genomic Sci.">
        <title>Non-contiguous finished genome sequence of Bacteroides coprosuis type strain (PC139).</title>
        <authorList>
            <person name="Land M."/>
            <person name="Held B."/>
            <person name="Gronow S."/>
            <person name="Abt B."/>
            <person name="Lucas S."/>
            <person name="Del Rio T.G."/>
            <person name="Nolan M."/>
            <person name="Tice H."/>
            <person name="Cheng J.F."/>
            <person name="Pitluck S."/>
            <person name="Liolios K."/>
            <person name="Pagani I."/>
            <person name="Ivanova N."/>
            <person name="Mavromatis K."/>
            <person name="Mikhailova N."/>
            <person name="Pati A."/>
            <person name="Tapia R."/>
            <person name="Han C."/>
            <person name="Goodwin L."/>
            <person name="Chen A."/>
            <person name="Palaniappan K."/>
            <person name="Hauser L."/>
            <person name="Brambilla E.M."/>
            <person name="Rohde M."/>
            <person name="Goker M."/>
            <person name="Detter J.C."/>
            <person name="Woyke T."/>
            <person name="Bristow J."/>
            <person name="Eisen J.A."/>
            <person name="Markowitz V."/>
            <person name="Hugenholtz P."/>
            <person name="Kyrpides N.C."/>
            <person name="Klenk H.P."/>
            <person name="Lapidus A."/>
        </authorList>
    </citation>
    <scope>NUCLEOTIDE SEQUENCE</scope>
    <source>
        <strain evidence="2 3">DSM 18011</strain>
    </source>
</reference>
<accession>F3ZNH0</accession>
<keyword evidence="1" id="KW-0812">Transmembrane</keyword>
<gene>
    <name evidence="2" type="ORF">Bcop_2351</name>
</gene>
<keyword evidence="1" id="KW-0472">Membrane</keyword>
<feature type="transmembrane region" description="Helical" evidence="1">
    <location>
        <begin position="227"/>
        <end position="245"/>
    </location>
</feature>
<dbReference type="AlphaFoldDB" id="F3ZNH0"/>
<name>F3ZNH0_9BACE</name>
<dbReference type="STRING" id="679937.Bcop_2351"/>
<feature type="transmembrane region" description="Helical" evidence="1">
    <location>
        <begin position="368"/>
        <end position="389"/>
    </location>
</feature>
<dbReference type="HOGENOM" id="CLU_053105_0_0_10"/>
<dbReference type="Proteomes" id="UP000018439">
    <property type="component" value="Chromosome"/>
</dbReference>
<keyword evidence="3" id="KW-1185">Reference proteome</keyword>
<evidence type="ECO:0000313" key="2">
    <source>
        <dbReference type="EMBL" id="EGJ72505.1"/>
    </source>
</evidence>
<evidence type="ECO:0000256" key="1">
    <source>
        <dbReference type="SAM" id="Phobius"/>
    </source>
</evidence>
<feature type="transmembrane region" description="Helical" evidence="1">
    <location>
        <begin position="251"/>
        <end position="272"/>
    </location>
</feature>
<feature type="transmembrane region" description="Helical" evidence="1">
    <location>
        <begin position="150"/>
        <end position="167"/>
    </location>
</feature>
<dbReference type="EMBL" id="CM001167">
    <property type="protein sequence ID" value="EGJ72505.1"/>
    <property type="molecule type" value="Genomic_DNA"/>
</dbReference>
<evidence type="ECO:0000313" key="3">
    <source>
        <dbReference type="Proteomes" id="UP000018439"/>
    </source>
</evidence>
<dbReference type="eggNOG" id="COG1994">
    <property type="taxonomic scope" value="Bacteria"/>
</dbReference>
<sequence>MENILRNYDYEVKSMGNSEHLLLYKEKYFRIGSTIYNILKKAKVSKTIEDLAYEIDIKEFTTSKLIEIINNNIIPIFNKEYGNTQNQFIKNYWWTGELLASKYTTYLARPFKFFFRELFPYVFIVLLVLNAFIFFGNTNTIFSNTQNCEILQIIIVYFLLFIILLIHELGHIAASASENLSPKSIGFGFYFFMPMMFVNLTDAWVLSKSARVKINLAGITMQMVINMVLYICLLFVPNIFIIGIINKLMLVNTIIILLNLIPFFKFDGYWILSDLSRIPNLLIESNKRVMSYFVKRSPFKPINELSISQTQNIFLTIYTALRLVFLVMMITVVFMFIIYNIIKSSYFIMSLSDMELSVNSVIDILKHIVLFVFVFIICKKYILAIYQLIRKKQKNKSNGYQFVK</sequence>
<feature type="transmembrane region" description="Helical" evidence="1">
    <location>
        <begin position="323"/>
        <end position="348"/>
    </location>
</feature>